<dbReference type="Gene3D" id="3.30.70.330">
    <property type="match status" value="1"/>
</dbReference>
<evidence type="ECO:0000313" key="6">
    <source>
        <dbReference type="Proteomes" id="UP000076842"/>
    </source>
</evidence>
<dbReference type="PROSITE" id="PS51939">
    <property type="entry name" value="XRRM"/>
    <property type="match status" value="1"/>
</dbReference>
<keyword evidence="6" id="KW-1185">Reference proteome</keyword>
<organism evidence="5 6">
    <name type="scientific">Calocera cornea HHB12733</name>
    <dbReference type="NCBI Taxonomy" id="1353952"/>
    <lineage>
        <taxon>Eukaryota</taxon>
        <taxon>Fungi</taxon>
        <taxon>Dikarya</taxon>
        <taxon>Basidiomycota</taxon>
        <taxon>Agaricomycotina</taxon>
        <taxon>Dacrymycetes</taxon>
        <taxon>Dacrymycetales</taxon>
        <taxon>Dacrymycetaceae</taxon>
        <taxon>Calocera</taxon>
    </lineage>
</organism>
<dbReference type="GO" id="GO:1904868">
    <property type="term" value="P:telomerase catalytic core complex assembly"/>
    <property type="evidence" value="ECO:0007669"/>
    <property type="project" value="InterPro"/>
</dbReference>
<dbReference type="EMBL" id="KV423928">
    <property type="protein sequence ID" value="KZT60819.1"/>
    <property type="molecule type" value="Genomic_DNA"/>
</dbReference>
<keyword evidence="1 2" id="KW-0694">RNA-binding</keyword>
<dbReference type="InterPro" id="IPR045537">
    <property type="entry name" value="Lar7_xRRM"/>
</dbReference>
<reference evidence="5 6" key="1">
    <citation type="journal article" date="2016" name="Mol. Biol. Evol.">
        <title>Comparative Genomics of Early-Diverging Mushroom-Forming Fungi Provides Insights into the Origins of Lignocellulose Decay Capabilities.</title>
        <authorList>
            <person name="Nagy L.G."/>
            <person name="Riley R."/>
            <person name="Tritt A."/>
            <person name="Adam C."/>
            <person name="Daum C."/>
            <person name="Floudas D."/>
            <person name="Sun H."/>
            <person name="Yadav J.S."/>
            <person name="Pangilinan J."/>
            <person name="Larsson K.H."/>
            <person name="Matsuura K."/>
            <person name="Barry K."/>
            <person name="Labutti K."/>
            <person name="Kuo R."/>
            <person name="Ohm R.A."/>
            <person name="Bhattacharya S.S."/>
            <person name="Shirouzu T."/>
            <person name="Yoshinaga Y."/>
            <person name="Martin F.M."/>
            <person name="Grigoriev I.V."/>
            <person name="Hibbett D.S."/>
        </authorList>
    </citation>
    <scope>NUCLEOTIDE SEQUENCE [LARGE SCALE GENOMIC DNA]</scope>
    <source>
        <strain evidence="5 6">HHB12733</strain>
    </source>
</reference>
<feature type="compositionally biased region" description="Acidic residues" evidence="3">
    <location>
        <begin position="248"/>
        <end position="259"/>
    </location>
</feature>
<evidence type="ECO:0000256" key="1">
    <source>
        <dbReference type="ARBA" id="ARBA00022884"/>
    </source>
</evidence>
<evidence type="ECO:0000256" key="3">
    <source>
        <dbReference type="SAM" id="MobiDB-lite"/>
    </source>
</evidence>
<dbReference type="GO" id="GO:0070034">
    <property type="term" value="F:telomerase RNA binding"/>
    <property type="evidence" value="ECO:0007669"/>
    <property type="project" value="InterPro"/>
</dbReference>
<dbReference type="GO" id="GO:1990904">
    <property type="term" value="C:ribonucleoprotein complex"/>
    <property type="evidence" value="ECO:0007669"/>
    <property type="project" value="UniProtKB-UniRule"/>
</dbReference>
<dbReference type="STRING" id="1353952.A0A165IP16"/>
<dbReference type="OrthoDB" id="439993at2759"/>
<feature type="region of interest" description="Disordered" evidence="3">
    <location>
        <begin position="310"/>
        <end position="348"/>
    </location>
</feature>
<dbReference type="Pfam" id="PF19977">
    <property type="entry name" value="xRRM"/>
    <property type="match status" value="1"/>
</dbReference>
<name>A0A165IP16_9BASI</name>
<proteinExistence type="predicted"/>
<feature type="domain" description="XRRM" evidence="4">
    <location>
        <begin position="352"/>
        <end position="477"/>
    </location>
</feature>
<dbReference type="InterPro" id="IPR014886">
    <property type="entry name" value="La_xRRM"/>
</dbReference>
<feature type="compositionally biased region" description="Low complexity" evidence="3">
    <location>
        <begin position="310"/>
        <end position="320"/>
    </location>
</feature>
<dbReference type="InterPro" id="IPR035979">
    <property type="entry name" value="RBD_domain_sf"/>
</dbReference>
<evidence type="ECO:0000313" key="5">
    <source>
        <dbReference type="EMBL" id="KZT60819.1"/>
    </source>
</evidence>
<dbReference type="SUPFAM" id="SSF54928">
    <property type="entry name" value="RNA-binding domain, RBD"/>
    <property type="match status" value="1"/>
</dbReference>
<dbReference type="Proteomes" id="UP000076842">
    <property type="component" value="Unassembled WGS sequence"/>
</dbReference>
<dbReference type="InterPro" id="IPR012677">
    <property type="entry name" value="Nucleotide-bd_a/b_plait_sf"/>
</dbReference>
<dbReference type="AlphaFoldDB" id="A0A165IP16"/>
<gene>
    <name evidence="5" type="ORF">CALCODRAFT_480470</name>
</gene>
<protein>
    <recommendedName>
        <fullName evidence="4">XRRM domain-containing protein</fullName>
    </recommendedName>
</protein>
<evidence type="ECO:0000259" key="4">
    <source>
        <dbReference type="PROSITE" id="PS51939"/>
    </source>
</evidence>
<feature type="region of interest" description="Disordered" evidence="3">
    <location>
        <begin position="241"/>
        <end position="267"/>
    </location>
</feature>
<evidence type="ECO:0000256" key="2">
    <source>
        <dbReference type="PROSITE-ProRule" id="PRU01288"/>
    </source>
</evidence>
<feature type="region of interest" description="Disordered" evidence="3">
    <location>
        <begin position="457"/>
        <end position="477"/>
    </location>
</feature>
<dbReference type="InParanoid" id="A0A165IP16"/>
<feature type="compositionally biased region" description="Basic and acidic residues" evidence="3">
    <location>
        <begin position="337"/>
        <end position="347"/>
    </location>
</feature>
<sequence>MSAFAFLPRSVKGKGKASEPATPSAVASTSYAQAAVPALKAPRAPAVDAEDVRALFSMALSSYSMFVEPAARRLLDRDEFIRLAALISVSPMLANLPSGISEAQIVTALRELPEDARPDMRIGLHGYELKLRRKESLQYTHSAWEHRTVYVENVPVHARSMAAVHKVLCDLFDTPNAGLPSTSISFMEPTIQYISFPAAQNNRGQQERFQGFAFVVFRTEDLVQQFLERWPWSVSRSGQETLAQTAAMDDEMEDSESDDSGSLANGKDHRTTVELAIRSRLRTLSKADWSKLKAEYLAEHGRLFDLSRPQAPASAAQVPANGRSNTASTPLPLPSKRQSDQPSKRAITETQSYPTGCLVFARGLPAQTNKTALKAIFASALDADKADGVDYVDWTKGMDMCYVRFSTAHNAQRALVHFREARADGAASVRLELIDGERERIYWEKVPEHLRRQAAERALNGNAVSADAPPRKRRRAG</sequence>
<accession>A0A165IP16</accession>